<protein>
    <submittedName>
        <fullName evidence="1">Chromosomal replication initiator DnaA</fullName>
    </submittedName>
</protein>
<dbReference type="Gene3D" id="3.40.50.300">
    <property type="entry name" value="P-loop containing nucleotide triphosphate hydrolases"/>
    <property type="match status" value="1"/>
</dbReference>
<organism evidence="1 2">
    <name type="scientific">Rhodobacter flavimaris</name>
    <dbReference type="NCBI Taxonomy" id="2907145"/>
    <lineage>
        <taxon>Bacteria</taxon>
        <taxon>Pseudomonadati</taxon>
        <taxon>Pseudomonadota</taxon>
        <taxon>Alphaproteobacteria</taxon>
        <taxon>Rhodobacterales</taxon>
        <taxon>Rhodobacter group</taxon>
        <taxon>Rhodobacter</taxon>
    </lineage>
</organism>
<dbReference type="Proteomes" id="UP001521181">
    <property type="component" value="Unassembled WGS sequence"/>
</dbReference>
<dbReference type="PANTHER" id="PTHR30050:SF5">
    <property type="entry name" value="DNAA REGULATORY INACTIVATOR HDA"/>
    <property type="match status" value="1"/>
</dbReference>
<dbReference type="InterPro" id="IPR027417">
    <property type="entry name" value="P-loop_NTPase"/>
</dbReference>
<evidence type="ECO:0000313" key="2">
    <source>
        <dbReference type="Proteomes" id="UP001521181"/>
    </source>
</evidence>
<sequence>MSRQLTLDLPLRQSQGREDFFVAPANALALATLDAPESWPQGRMLLIGPEGAGKSHLAQIWADTHGAPVIAAEELTDEAAPDLVRAGAVVVEDAERVATSPATQAALFHLHNLMLAERGRLLLTARSAPRDWGLSLPDLLSRMSATANVRIEPPDDALLSAVLVKLFADRQIAVPAALIPWLVTRMDRSLATARQLVAALDARALSENRAITRSLAAEVLDTLG</sequence>
<dbReference type="SUPFAM" id="SSF52540">
    <property type="entry name" value="P-loop containing nucleoside triphosphate hydrolases"/>
    <property type="match status" value="1"/>
</dbReference>
<dbReference type="EMBL" id="JAJUOS010000001">
    <property type="protein sequence ID" value="MCE5971910.1"/>
    <property type="molecule type" value="Genomic_DNA"/>
</dbReference>
<keyword evidence="2" id="KW-1185">Reference proteome</keyword>
<dbReference type="PANTHER" id="PTHR30050">
    <property type="entry name" value="CHROMOSOMAL REPLICATION INITIATOR PROTEIN DNAA"/>
    <property type="match status" value="1"/>
</dbReference>
<reference evidence="1 2" key="1">
    <citation type="submission" date="2021-12" db="EMBL/GenBank/DDBJ databases">
        <title>Sinirhodobacter sp. WL0062 is a bacterium isolated from seawater.</title>
        <authorList>
            <person name="Wang L."/>
            <person name="He W."/>
            <person name="Zhang D.-F."/>
        </authorList>
    </citation>
    <scope>NUCLEOTIDE SEQUENCE [LARGE SCALE GENOMIC DNA]</scope>
    <source>
        <strain evidence="1 2">WL0062</strain>
    </source>
</reference>
<dbReference type="Gene3D" id="1.10.8.60">
    <property type="match status" value="1"/>
</dbReference>
<evidence type="ECO:0000313" key="1">
    <source>
        <dbReference type="EMBL" id="MCE5971910.1"/>
    </source>
</evidence>
<comment type="caution">
    <text evidence="1">The sequence shown here is derived from an EMBL/GenBank/DDBJ whole genome shotgun (WGS) entry which is preliminary data.</text>
</comment>
<proteinExistence type="predicted"/>
<gene>
    <name evidence="1" type="ORF">LZA78_00200</name>
</gene>
<accession>A0ABS8YS40</accession>
<dbReference type="RefSeq" id="WP_233674942.1">
    <property type="nucleotide sequence ID" value="NZ_JAJUOS010000001.1"/>
</dbReference>
<name>A0ABS8YS40_9RHOB</name>